<dbReference type="PANTHER" id="PTHR43591:SF24">
    <property type="entry name" value="2-METHOXY-6-POLYPRENYL-1,4-BENZOQUINOL METHYLASE, MITOCHONDRIAL"/>
    <property type="match status" value="1"/>
</dbReference>
<dbReference type="Pfam" id="PF08241">
    <property type="entry name" value="Methyltransf_11"/>
    <property type="match status" value="1"/>
</dbReference>
<evidence type="ECO:0000259" key="1">
    <source>
        <dbReference type="Pfam" id="PF08241"/>
    </source>
</evidence>
<dbReference type="InterPro" id="IPR029063">
    <property type="entry name" value="SAM-dependent_MTases_sf"/>
</dbReference>
<dbReference type="CDD" id="cd02440">
    <property type="entry name" value="AdoMet_MTases"/>
    <property type="match status" value="1"/>
</dbReference>
<accession>A0A1J5PF55</accession>
<keyword evidence="2" id="KW-0489">Methyltransferase</keyword>
<gene>
    <name evidence="2" type="primary">ycgJ_9</name>
    <name evidence="2" type="ORF">GALL_485420</name>
</gene>
<dbReference type="AlphaFoldDB" id="A0A1J5PF55"/>
<dbReference type="PANTHER" id="PTHR43591">
    <property type="entry name" value="METHYLTRANSFERASE"/>
    <property type="match status" value="1"/>
</dbReference>
<keyword evidence="2" id="KW-0808">Transferase</keyword>
<comment type="caution">
    <text evidence="2">The sequence shown here is derived from an EMBL/GenBank/DDBJ whole genome shotgun (WGS) entry which is preliminary data.</text>
</comment>
<protein>
    <submittedName>
        <fullName evidence="2">Putative methyltransferase YcgJ</fullName>
        <ecNumber evidence="2">2.1.1.-</ecNumber>
    </submittedName>
</protein>
<dbReference type="Gene3D" id="3.40.50.150">
    <property type="entry name" value="Vaccinia Virus protein VP39"/>
    <property type="match status" value="1"/>
</dbReference>
<feature type="domain" description="Methyltransferase type 11" evidence="1">
    <location>
        <begin position="1"/>
        <end position="68"/>
    </location>
</feature>
<dbReference type="InterPro" id="IPR013216">
    <property type="entry name" value="Methyltransf_11"/>
</dbReference>
<evidence type="ECO:0000313" key="2">
    <source>
        <dbReference type="EMBL" id="OIQ69850.1"/>
    </source>
</evidence>
<dbReference type="GO" id="GO:0008757">
    <property type="term" value="F:S-adenosylmethionine-dependent methyltransferase activity"/>
    <property type="evidence" value="ECO:0007669"/>
    <property type="project" value="InterPro"/>
</dbReference>
<dbReference type="EC" id="2.1.1.-" evidence="2"/>
<proteinExistence type="predicted"/>
<reference evidence="2" key="1">
    <citation type="submission" date="2016-10" db="EMBL/GenBank/DDBJ databases">
        <title>Sequence of Gallionella enrichment culture.</title>
        <authorList>
            <person name="Poehlein A."/>
            <person name="Muehling M."/>
            <person name="Daniel R."/>
        </authorList>
    </citation>
    <scope>NUCLEOTIDE SEQUENCE</scope>
</reference>
<dbReference type="SUPFAM" id="SSF53335">
    <property type="entry name" value="S-adenosyl-L-methionine-dependent methyltransferases"/>
    <property type="match status" value="1"/>
</dbReference>
<sequence>MLEQVAAQAAARGLDKVSTVLGGAEALPFADASVDLVATRYSAHHWTALDAAIDEIARVLSPGGHLLVIDVEAPADALVDTHLQAIELLRDRSHVRNRNAAEWRALLRRAGVDAPSVERWDTRLEFTSWIARMRTPPAKAAVIRDMLDEAPAEVRAALRVEPCGSFHVSTALWWGRRAAG</sequence>
<organism evidence="2">
    <name type="scientific">mine drainage metagenome</name>
    <dbReference type="NCBI Taxonomy" id="410659"/>
    <lineage>
        <taxon>unclassified sequences</taxon>
        <taxon>metagenomes</taxon>
        <taxon>ecological metagenomes</taxon>
    </lineage>
</organism>
<name>A0A1J5PF55_9ZZZZ</name>
<dbReference type="GO" id="GO:0032259">
    <property type="term" value="P:methylation"/>
    <property type="evidence" value="ECO:0007669"/>
    <property type="project" value="UniProtKB-KW"/>
</dbReference>
<dbReference type="EMBL" id="MLJW01004497">
    <property type="protein sequence ID" value="OIQ69850.1"/>
    <property type="molecule type" value="Genomic_DNA"/>
</dbReference>